<dbReference type="EMBL" id="JASJOU010000001">
    <property type="protein sequence ID" value="MDJ1499997.1"/>
    <property type="molecule type" value="Genomic_DNA"/>
</dbReference>
<keyword evidence="3" id="KW-1185">Reference proteome</keyword>
<dbReference type="Pfam" id="PF00300">
    <property type="entry name" value="His_Phos_1"/>
    <property type="match status" value="1"/>
</dbReference>
<dbReference type="RefSeq" id="WP_314509532.1">
    <property type="nucleotide sequence ID" value="NZ_JASJOU010000001.1"/>
</dbReference>
<organism evidence="2 3">
    <name type="scientific">Xanthocytophaga agilis</name>
    <dbReference type="NCBI Taxonomy" id="3048010"/>
    <lineage>
        <taxon>Bacteria</taxon>
        <taxon>Pseudomonadati</taxon>
        <taxon>Bacteroidota</taxon>
        <taxon>Cytophagia</taxon>
        <taxon>Cytophagales</taxon>
        <taxon>Rhodocytophagaceae</taxon>
        <taxon>Xanthocytophaga</taxon>
    </lineage>
</organism>
<evidence type="ECO:0000313" key="3">
    <source>
        <dbReference type="Proteomes" id="UP001232063"/>
    </source>
</evidence>
<comment type="caution">
    <text evidence="2">The sequence shown here is derived from an EMBL/GenBank/DDBJ whole genome shotgun (WGS) entry which is preliminary data.</text>
</comment>
<accession>A0AAE3UE91</accession>
<gene>
    <name evidence="2" type="ORF">QNI22_05050</name>
</gene>
<sequence length="168" mass="18576">MNKHLFIVRHAQAVSGAAGQRDFDRELSSSGVIEACKMGGHLKKLGVSPDLLFASPAIRALSTAQYMAEQLGYDTEKIIVENALYEEYALQSFIEMISAIPEDKKSAMVVAHNPKQTYLAEYLTHDDIGSIPTGGVVHVIFENQRWVEITGGSGKMAWFEYPEKLNSL</sequence>
<name>A0AAE3UE91_9BACT</name>
<dbReference type="InterPro" id="IPR029033">
    <property type="entry name" value="His_PPase_superfam"/>
</dbReference>
<dbReference type="SUPFAM" id="SSF53254">
    <property type="entry name" value="Phosphoglycerate mutase-like"/>
    <property type="match status" value="1"/>
</dbReference>
<feature type="binding site" evidence="1">
    <location>
        <position position="59"/>
    </location>
    <ligand>
        <name>substrate</name>
    </ligand>
</feature>
<proteinExistence type="predicted"/>
<dbReference type="AlphaFoldDB" id="A0AAE3UE91"/>
<dbReference type="Proteomes" id="UP001232063">
    <property type="component" value="Unassembled WGS sequence"/>
</dbReference>
<dbReference type="CDD" id="cd07067">
    <property type="entry name" value="HP_PGM_like"/>
    <property type="match status" value="1"/>
</dbReference>
<evidence type="ECO:0000313" key="2">
    <source>
        <dbReference type="EMBL" id="MDJ1499997.1"/>
    </source>
</evidence>
<dbReference type="Gene3D" id="3.40.50.1240">
    <property type="entry name" value="Phosphoglycerate mutase-like"/>
    <property type="match status" value="1"/>
</dbReference>
<protein>
    <submittedName>
        <fullName evidence="2">Histidine phosphatase family protein</fullName>
    </submittedName>
</protein>
<evidence type="ECO:0000256" key="1">
    <source>
        <dbReference type="PIRSR" id="PIRSR613078-2"/>
    </source>
</evidence>
<dbReference type="InterPro" id="IPR013078">
    <property type="entry name" value="His_Pase_superF_clade-1"/>
</dbReference>
<reference evidence="2" key="1">
    <citation type="submission" date="2023-05" db="EMBL/GenBank/DDBJ databases">
        <authorList>
            <person name="Zhang X."/>
        </authorList>
    </citation>
    <scope>NUCLEOTIDE SEQUENCE</scope>
    <source>
        <strain evidence="2">BD1B2-1</strain>
    </source>
</reference>